<name>A0A5E5ASW2_9BURK</name>
<sequence length="85" mass="9618">MQAIELSGRWNFPTITVGDEPIKITADGFAVYDLLSAFQDLKVTHSGFYMGTYKHVALRGGRAYVFDFERNRVRAPLGLVTVHKR</sequence>
<reference evidence="1 2" key="1">
    <citation type="submission" date="2019-08" db="EMBL/GenBank/DDBJ databases">
        <authorList>
            <person name="Peeters C."/>
        </authorList>
    </citation>
    <scope>NUCLEOTIDE SEQUENCE [LARGE SCALE GENOMIC DNA]</scope>
    <source>
        <strain evidence="1 2">LMG 31118</strain>
    </source>
</reference>
<evidence type="ECO:0000313" key="1">
    <source>
        <dbReference type="EMBL" id="VVE75882.1"/>
    </source>
</evidence>
<evidence type="ECO:0000313" key="2">
    <source>
        <dbReference type="Proteomes" id="UP000414136"/>
    </source>
</evidence>
<protein>
    <submittedName>
        <fullName evidence="1">Uncharacterized protein</fullName>
    </submittedName>
</protein>
<dbReference type="AlphaFoldDB" id="A0A5E5ASW2"/>
<gene>
    <name evidence="1" type="ORF">PCA31118_05084</name>
</gene>
<organism evidence="1 2">
    <name type="scientific">Pandoraea captiosa</name>
    <dbReference type="NCBI Taxonomy" id="2508302"/>
    <lineage>
        <taxon>Bacteria</taxon>
        <taxon>Pseudomonadati</taxon>
        <taxon>Pseudomonadota</taxon>
        <taxon>Betaproteobacteria</taxon>
        <taxon>Burkholderiales</taxon>
        <taxon>Burkholderiaceae</taxon>
        <taxon>Pandoraea</taxon>
    </lineage>
</organism>
<keyword evidence="2" id="KW-1185">Reference proteome</keyword>
<dbReference type="RefSeq" id="WP_150627698.1">
    <property type="nucleotide sequence ID" value="NZ_CABPSQ010000018.1"/>
</dbReference>
<proteinExistence type="predicted"/>
<dbReference type="Proteomes" id="UP000414136">
    <property type="component" value="Unassembled WGS sequence"/>
</dbReference>
<accession>A0A5E5ASW2</accession>
<dbReference type="OrthoDB" id="9860990at2"/>
<dbReference type="EMBL" id="CABPSQ010000018">
    <property type="protein sequence ID" value="VVE75882.1"/>
    <property type="molecule type" value="Genomic_DNA"/>
</dbReference>